<protein>
    <submittedName>
        <fullName evidence="1">OLC1v1005978C1</fullName>
    </submittedName>
</protein>
<organism evidence="1 2">
    <name type="scientific">Oldenlandia corymbosa var. corymbosa</name>
    <dbReference type="NCBI Taxonomy" id="529605"/>
    <lineage>
        <taxon>Eukaryota</taxon>
        <taxon>Viridiplantae</taxon>
        <taxon>Streptophyta</taxon>
        <taxon>Embryophyta</taxon>
        <taxon>Tracheophyta</taxon>
        <taxon>Spermatophyta</taxon>
        <taxon>Magnoliopsida</taxon>
        <taxon>eudicotyledons</taxon>
        <taxon>Gunneridae</taxon>
        <taxon>Pentapetalae</taxon>
        <taxon>asterids</taxon>
        <taxon>lamiids</taxon>
        <taxon>Gentianales</taxon>
        <taxon>Rubiaceae</taxon>
        <taxon>Rubioideae</taxon>
        <taxon>Spermacoceae</taxon>
        <taxon>Hedyotis-Oldenlandia complex</taxon>
        <taxon>Oldenlandia</taxon>
    </lineage>
</organism>
<gene>
    <name evidence="1" type="ORF">OLC1_LOCUS15209</name>
</gene>
<dbReference type="Pfam" id="PF05553">
    <property type="entry name" value="DUF761"/>
    <property type="match status" value="1"/>
</dbReference>
<evidence type="ECO:0000313" key="2">
    <source>
        <dbReference type="Proteomes" id="UP001161247"/>
    </source>
</evidence>
<sequence>MDQQQRNDVGRATIVEGINGSTRKINDEYNRRGRSSSSRLMAKRLVMEDVNTVAEDFINKFRNQLKVERVESFKRFQELINRGLFGHKEMLFFFSNEQCNDSRKLKDVERHISSISAALAGERRFGGVGVGRENTWIRWIAPPVDWMKVNSDGTFNVSTGMASAGGILRDHYGNWPGDLL</sequence>
<dbReference type="EMBL" id="OX459122">
    <property type="protein sequence ID" value="CAI9106759.1"/>
    <property type="molecule type" value="Genomic_DNA"/>
</dbReference>
<evidence type="ECO:0000313" key="1">
    <source>
        <dbReference type="EMBL" id="CAI9106759.1"/>
    </source>
</evidence>
<reference evidence="1" key="1">
    <citation type="submission" date="2023-03" db="EMBL/GenBank/DDBJ databases">
        <authorList>
            <person name="Julca I."/>
        </authorList>
    </citation>
    <scope>NUCLEOTIDE SEQUENCE</scope>
</reference>
<dbReference type="InterPro" id="IPR008480">
    <property type="entry name" value="DUF761_pln"/>
</dbReference>
<dbReference type="AlphaFoldDB" id="A0AAV1DFZ0"/>
<dbReference type="Proteomes" id="UP001161247">
    <property type="component" value="Chromosome 5"/>
</dbReference>
<accession>A0AAV1DFZ0</accession>
<keyword evidence="2" id="KW-1185">Reference proteome</keyword>
<name>A0AAV1DFZ0_OLDCO</name>
<proteinExistence type="predicted"/>